<evidence type="ECO:0000313" key="1">
    <source>
        <dbReference type="EMBL" id="ASU21877.1"/>
    </source>
</evidence>
<gene>
    <name evidence="1" type="ORF">CCZ37_04400</name>
</gene>
<keyword evidence="2" id="KW-1185">Reference proteome</keyword>
<name>A0A223MX21_9VIBR</name>
<evidence type="ECO:0000313" key="2">
    <source>
        <dbReference type="Proteomes" id="UP000215148"/>
    </source>
</evidence>
<evidence type="ECO:0008006" key="3">
    <source>
        <dbReference type="Google" id="ProtNLM"/>
    </source>
</evidence>
<dbReference type="AlphaFoldDB" id="A0A223MX21"/>
<organism evidence="1 2">
    <name type="scientific">Vibrio qinghaiensis</name>
    <dbReference type="NCBI Taxonomy" id="2025808"/>
    <lineage>
        <taxon>Bacteria</taxon>
        <taxon>Pseudomonadati</taxon>
        <taxon>Pseudomonadota</taxon>
        <taxon>Gammaproteobacteria</taxon>
        <taxon>Vibrionales</taxon>
        <taxon>Vibrionaceae</taxon>
        <taxon>Vibrio</taxon>
    </lineage>
</organism>
<dbReference type="EMBL" id="CP022741">
    <property type="protein sequence ID" value="ASU21877.1"/>
    <property type="molecule type" value="Genomic_DNA"/>
</dbReference>
<proteinExistence type="predicted"/>
<dbReference type="RefSeq" id="WP_094499845.1">
    <property type="nucleotide sequence ID" value="NZ_CAWNHI010000001.1"/>
</dbReference>
<dbReference type="KEGG" id="vqi:CCZ37_04400"/>
<protein>
    <recommendedName>
        <fullName evidence="3">Nucleotidyl transferase AbiEii/AbiGii toxin family protein</fullName>
    </recommendedName>
</protein>
<dbReference type="Proteomes" id="UP000215148">
    <property type="component" value="Chromosome 1"/>
</dbReference>
<sequence length="234" mass="26225">MTEHEALILPIAHSLGEDLLKQVAFVGGATVSLHLDDAQPIDISSTKDVDFIVSVSSYYGYQQLSEELGRRGFKLSIPEKGDEAPMCRFECEGILVDVMPDKEDVLGFSNPWFQVGLKESVPYTLPDGLEIKIAQAKHLLATKLVAFATRAQDMLSSKDAEDIVVLVNGRDSLLDEVKESPIDLREFIQKAMSEFKANSDFDYLLMNALDGEEEERIEIIEERFNNFSSKEFLL</sequence>
<accession>A0A223MX21</accession>
<reference evidence="1 2" key="1">
    <citation type="submission" date="2017-08" db="EMBL/GenBank/DDBJ databases">
        <title>The Vibrio qinghaiensis sp.-Q67 is a luminous bacteria isolated firstly from Qinghai lake, Qinghai province, China, which has been proved to be very sensitive to detect environmental and food pollutants. Therefore, complete genome analysis of V. qinghaiensis sp.-Q67 highlights the potential application of this strain on detection of hazards in the contaminated environments.</title>
        <authorList>
            <person name="Gong L."/>
        </authorList>
    </citation>
    <scope>NUCLEOTIDE SEQUENCE [LARGE SCALE GENOMIC DNA]</scope>
    <source>
        <strain evidence="1 2">Q67</strain>
    </source>
</reference>